<dbReference type="AlphaFoldDB" id="A0A1I5UA88"/>
<name>A0A1I5UA88_9BACT</name>
<dbReference type="Gene3D" id="3.40.30.10">
    <property type="entry name" value="Glutaredoxin"/>
    <property type="match status" value="1"/>
</dbReference>
<dbReference type="STRING" id="1079859.SAMN04515674_10778"/>
<dbReference type="EMBL" id="FOXH01000007">
    <property type="protein sequence ID" value="SFP92214.1"/>
    <property type="molecule type" value="Genomic_DNA"/>
</dbReference>
<dbReference type="PANTHER" id="PTHR42852:SF13">
    <property type="entry name" value="PROTEIN DIPZ"/>
    <property type="match status" value="1"/>
</dbReference>
<sequence>MRKLNYLIIPFAIAIIYACSTKSASTKPKTGLWRAVLASKGGELPFGLDISLNADSSTYTVFALNGEERLQMDSSFVKDDSLHIPMGIFEAEIIAKITSDSTLSGYWKKRRKGTEYTRLDLQAFYGDKTRFKVASTAPSSEDVSGKWATTFLSDDLKDTTKAVGIFTQKGKDVTGTFLTTTGDYRFLQGNIDGDSLKLSCFDGSHLFLFKSKFTKDKMTGEFFSGATGHENWTAVKDEKAELEDVNRLTFLKPGFDKLSFSFPDLTGKKISLEDPKFKNKVVIVQILGSWCPNCMDETTFLSPWYKKNKDKGFEIIGLAYEKSADLKESSPKIAKMKKRFDIDYDVVLAGTNDKAEASKTLPMLNRIVGFPTTIIIDKKGKVREIHTGFSGPGTGKYYDKWVEDFERLTEKLVKE</sequence>
<protein>
    <submittedName>
        <fullName evidence="2">Peroxiredoxin</fullName>
    </submittedName>
</protein>
<dbReference type="Proteomes" id="UP000199306">
    <property type="component" value="Unassembled WGS sequence"/>
</dbReference>
<organism evidence="2 3">
    <name type="scientific">Pseudarcicella hirudinis</name>
    <dbReference type="NCBI Taxonomy" id="1079859"/>
    <lineage>
        <taxon>Bacteria</taxon>
        <taxon>Pseudomonadati</taxon>
        <taxon>Bacteroidota</taxon>
        <taxon>Cytophagia</taxon>
        <taxon>Cytophagales</taxon>
        <taxon>Flectobacillaceae</taxon>
        <taxon>Pseudarcicella</taxon>
    </lineage>
</organism>
<dbReference type="InterPro" id="IPR036249">
    <property type="entry name" value="Thioredoxin-like_sf"/>
</dbReference>
<reference evidence="2 3" key="1">
    <citation type="submission" date="2016-10" db="EMBL/GenBank/DDBJ databases">
        <authorList>
            <person name="de Groot N.N."/>
        </authorList>
    </citation>
    <scope>NUCLEOTIDE SEQUENCE [LARGE SCALE GENOMIC DNA]</scope>
    <source>
        <strain evidence="3">E92,LMG 26720,CCM 7988</strain>
    </source>
</reference>
<proteinExistence type="predicted"/>
<dbReference type="SUPFAM" id="SSF52833">
    <property type="entry name" value="Thioredoxin-like"/>
    <property type="match status" value="1"/>
</dbReference>
<evidence type="ECO:0000259" key="1">
    <source>
        <dbReference type="PROSITE" id="PS51352"/>
    </source>
</evidence>
<dbReference type="PROSITE" id="PS51352">
    <property type="entry name" value="THIOREDOXIN_2"/>
    <property type="match status" value="1"/>
</dbReference>
<dbReference type="GO" id="GO:0016491">
    <property type="term" value="F:oxidoreductase activity"/>
    <property type="evidence" value="ECO:0007669"/>
    <property type="project" value="InterPro"/>
</dbReference>
<dbReference type="Pfam" id="PF08534">
    <property type="entry name" value="Redoxin"/>
    <property type="match status" value="1"/>
</dbReference>
<gene>
    <name evidence="2" type="ORF">SAMN04515674_10778</name>
</gene>
<dbReference type="PANTHER" id="PTHR42852">
    <property type="entry name" value="THIOL:DISULFIDE INTERCHANGE PROTEIN DSBE"/>
    <property type="match status" value="1"/>
</dbReference>
<dbReference type="InterPro" id="IPR050553">
    <property type="entry name" value="Thioredoxin_ResA/DsbE_sf"/>
</dbReference>
<dbReference type="OrthoDB" id="616241at2"/>
<dbReference type="CDD" id="cd02966">
    <property type="entry name" value="TlpA_like_family"/>
    <property type="match status" value="1"/>
</dbReference>
<accession>A0A1I5UA88</accession>
<dbReference type="InterPro" id="IPR013766">
    <property type="entry name" value="Thioredoxin_domain"/>
</dbReference>
<dbReference type="InterPro" id="IPR013740">
    <property type="entry name" value="Redoxin"/>
</dbReference>
<feature type="domain" description="Thioredoxin" evidence="1">
    <location>
        <begin position="251"/>
        <end position="407"/>
    </location>
</feature>
<dbReference type="RefSeq" id="WP_092017710.1">
    <property type="nucleotide sequence ID" value="NZ_FOXH01000007.1"/>
</dbReference>
<dbReference type="PROSITE" id="PS51257">
    <property type="entry name" value="PROKAR_LIPOPROTEIN"/>
    <property type="match status" value="1"/>
</dbReference>
<evidence type="ECO:0000313" key="3">
    <source>
        <dbReference type="Proteomes" id="UP000199306"/>
    </source>
</evidence>
<evidence type="ECO:0000313" key="2">
    <source>
        <dbReference type="EMBL" id="SFP92214.1"/>
    </source>
</evidence>
<keyword evidence="3" id="KW-1185">Reference proteome</keyword>